<comment type="caution">
    <text evidence="1">The sequence shown here is derived from an EMBL/GenBank/DDBJ whole genome shotgun (WGS) entry which is preliminary data.</text>
</comment>
<dbReference type="EMBL" id="QAAD01000021">
    <property type="protein sequence ID" value="PTN06786.1"/>
    <property type="molecule type" value="Genomic_DNA"/>
</dbReference>
<proteinExistence type="predicted"/>
<organism evidence="1 2">
    <name type="scientific">Mangrovibacterium marinum</name>
    <dbReference type="NCBI Taxonomy" id="1639118"/>
    <lineage>
        <taxon>Bacteria</taxon>
        <taxon>Pseudomonadati</taxon>
        <taxon>Bacteroidota</taxon>
        <taxon>Bacteroidia</taxon>
        <taxon>Marinilabiliales</taxon>
        <taxon>Prolixibacteraceae</taxon>
        <taxon>Mangrovibacterium</taxon>
    </lineage>
</organism>
<dbReference type="AlphaFoldDB" id="A0A2T5BY80"/>
<reference evidence="1 2" key="1">
    <citation type="submission" date="2018-04" db="EMBL/GenBank/DDBJ databases">
        <title>Genomic Encyclopedia of Archaeal and Bacterial Type Strains, Phase II (KMG-II): from individual species to whole genera.</title>
        <authorList>
            <person name="Goeker M."/>
        </authorList>
    </citation>
    <scope>NUCLEOTIDE SEQUENCE [LARGE SCALE GENOMIC DNA]</scope>
    <source>
        <strain evidence="1 2">DSM 28823</strain>
    </source>
</reference>
<protein>
    <submittedName>
        <fullName evidence="1">Uncharacterized protein</fullName>
    </submittedName>
</protein>
<evidence type="ECO:0000313" key="1">
    <source>
        <dbReference type="EMBL" id="PTN06786.1"/>
    </source>
</evidence>
<dbReference type="Proteomes" id="UP000243525">
    <property type="component" value="Unassembled WGS sequence"/>
</dbReference>
<sequence>MDKLKETIFRDSLGITNREESLRFFDQAVVVVFKSYQVVVQNSITEQGGGLINEEELGQSGLFLSRVHIRKCYKDKKQSDVS</sequence>
<gene>
    <name evidence="1" type="ORF">C8N47_12139</name>
</gene>
<evidence type="ECO:0000313" key="2">
    <source>
        <dbReference type="Proteomes" id="UP000243525"/>
    </source>
</evidence>
<keyword evidence="2" id="KW-1185">Reference proteome</keyword>
<name>A0A2T5BY80_9BACT</name>
<accession>A0A2T5BY80</accession>